<evidence type="ECO:0000313" key="3">
    <source>
        <dbReference type="Proteomes" id="UP000275408"/>
    </source>
</evidence>
<proteinExistence type="predicted"/>
<comment type="caution">
    <text evidence="2">The sequence shown here is derived from an EMBL/GenBank/DDBJ whole genome shotgun (WGS) entry which is preliminary data.</text>
</comment>
<dbReference type="EMBL" id="RCHS01004148">
    <property type="protein sequence ID" value="RMX37378.1"/>
    <property type="molecule type" value="Genomic_DNA"/>
</dbReference>
<feature type="non-terminal residue" evidence="2">
    <location>
        <position position="290"/>
    </location>
</feature>
<keyword evidence="1" id="KW-0175">Coiled coil</keyword>
<accession>A0A3M6T7W3</accession>
<organism evidence="2 3">
    <name type="scientific">Pocillopora damicornis</name>
    <name type="common">Cauliflower coral</name>
    <name type="synonym">Millepora damicornis</name>
    <dbReference type="NCBI Taxonomy" id="46731"/>
    <lineage>
        <taxon>Eukaryota</taxon>
        <taxon>Metazoa</taxon>
        <taxon>Cnidaria</taxon>
        <taxon>Anthozoa</taxon>
        <taxon>Hexacorallia</taxon>
        <taxon>Scleractinia</taxon>
        <taxon>Astrocoeniina</taxon>
        <taxon>Pocilloporidae</taxon>
        <taxon>Pocillopora</taxon>
    </lineage>
</organism>
<evidence type="ECO:0000313" key="2">
    <source>
        <dbReference type="EMBL" id="RMX37378.1"/>
    </source>
</evidence>
<dbReference type="AlphaFoldDB" id="A0A3M6T7W3"/>
<feature type="non-terminal residue" evidence="2">
    <location>
        <position position="1"/>
    </location>
</feature>
<keyword evidence="3" id="KW-1185">Reference proteome</keyword>
<sequence>NLETGPRYRFRVSYNEVDVHQLKDENSQLRREKIKLEESLVQEKAKRLRVDKKAREALEKAEKKGAFYIKKFIQLAKKVIANGKKVLNTETNQYETFNLVGEEELPFTESDPKALNNDDIDNINMWLYLKDKFIISNEARHEIAIKANDLPNIYSIKKQINELNSEWNLKPTPGDAEGVQLGFAESLQEHIVRLQKNGEINDGEAIKIKLSGDGTNIGKGLTILHEKDVAMGGHDNLRDSLADPRMEMSNLKDISANNCTYKIEYFLGGDLKFLALVCGLSRANEDYACV</sequence>
<dbReference type="Proteomes" id="UP000275408">
    <property type="component" value="Unassembled WGS sequence"/>
</dbReference>
<protein>
    <submittedName>
        <fullName evidence="2">Uncharacterized protein</fullName>
    </submittedName>
</protein>
<dbReference type="OrthoDB" id="5982080at2759"/>
<feature type="coiled-coil region" evidence="1">
    <location>
        <begin position="19"/>
        <end position="46"/>
    </location>
</feature>
<reference evidence="2 3" key="1">
    <citation type="journal article" date="2018" name="Sci. Rep.">
        <title>Comparative analysis of the Pocillopora damicornis genome highlights role of immune system in coral evolution.</title>
        <authorList>
            <person name="Cunning R."/>
            <person name="Bay R.A."/>
            <person name="Gillette P."/>
            <person name="Baker A.C."/>
            <person name="Traylor-Knowles N."/>
        </authorList>
    </citation>
    <scope>NUCLEOTIDE SEQUENCE [LARGE SCALE GENOMIC DNA]</scope>
    <source>
        <strain evidence="2">RSMAS</strain>
        <tissue evidence="2">Whole animal</tissue>
    </source>
</reference>
<gene>
    <name evidence="2" type="ORF">pdam_00026038</name>
</gene>
<name>A0A3M6T7W3_POCDA</name>
<evidence type="ECO:0000256" key="1">
    <source>
        <dbReference type="SAM" id="Coils"/>
    </source>
</evidence>